<dbReference type="EMBL" id="MT024868">
    <property type="protein sequence ID" value="QIN94343.1"/>
    <property type="molecule type" value="Genomic_DNA"/>
</dbReference>
<dbReference type="PANTHER" id="PTHR35861:SF1">
    <property type="entry name" value="PHAGE TAIL SHEATH PROTEIN"/>
    <property type="match status" value="1"/>
</dbReference>
<dbReference type="Gene3D" id="3.40.50.11780">
    <property type="match status" value="2"/>
</dbReference>
<dbReference type="KEGG" id="vg:55816735"/>
<reference evidence="1 2" key="1">
    <citation type="submission" date="2020-02" db="EMBL/GenBank/DDBJ databases">
        <authorList>
            <person name="Bojorquez D.A."/>
            <person name="Alcantara J.K.D.L."/>
            <person name="Arambulo J.M.L."/>
            <person name="Budzinski C.A."/>
            <person name="Campbell G.A."/>
            <person name="Dosanjh M.K."/>
            <person name="Gallardo M.A."/>
            <person name="Huang C."/>
            <person name="Nguyen N."/>
            <person name="Yee O.M."/>
            <person name="Ngo R.T."/>
            <person name="Kapinos A."/>
            <person name="Freise A.C."/>
            <person name="Reddi K."/>
            <person name="Moberg-Parker J."/>
            <person name="Garlena R.A."/>
            <person name="Russell D.A."/>
            <person name="Pope W.H."/>
            <person name="Jacobs-Sera D."/>
            <person name="Hatfull G.F."/>
        </authorList>
    </citation>
    <scope>NUCLEOTIDE SEQUENCE [LARGE SCALE GENOMIC DNA]</scope>
</reference>
<gene>
    <name evidence="1" type="primary">14</name>
    <name evidence="1" type="ORF">SEA_ABBA_14</name>
</gene>
<organism evidence="1 2">
    <name type="scientific">Arthrobacter phage Abba</name>
    <dbReference type="NCBI Taxonomy" id="2713256"/>
    <lineage>
        <taxon>Viruses</taxon>
        <taxon>Duplodnaviria</taxon>
        <taxon>Heunggongvirae</taxon>
        <taxon>Uroviricota</taxon>
        <taxon>Caudoviricetes</taxon>
        <taxon>Berryhillviridae</taxon>
        <taxon>Ayohtrevirus</taxon>
        <taxon>Ayohtrevirus abba</taxon>
    </lineage>
</organism>
<protein>
    <submittedName>
        <fullName evidence="1">Tail sheath protein</fullName>
    </submittedName>
</protein>
<dbReference type="InterPro" id="IPR052042">
    <property type="entry name" value="Tail_sheath_structural"/>
</dbReference>
<evidence type="ECO:0000313" key="2">
    <source>
        <dbReference type="Proteomes" id="UP000500909"/>
    </source>
</evidence>
<evidence type="ECO:0000313" key="1">
    <source>
        <dbReference type="EMBL" id="QIN94343.1"/>
    </source>
</evidence>
<dbReference type="RefSeq" id="YP_009887280.1">
    <property type="nucleotide sequence ID" value="NC_049498.1"/>
</dbReference>
<dbReference type="PANTHER" id="PTHR35861">
    <property type="match status" value="1"/>
</dbReference>
<sequence>MASIGVEVTTSLRSGPSNPGVTSGRFHVAGLTQFGPINKGVVVRSLAQYLATFGDRTPYSSAMFDTARLFFEEGGSELVVSRVVGPAATRGSITLKDTAGVDTVKIEAVDPGAASASLSVEVTESGDTFGVIIRRDGDVIVRFVGLTSPSDFVSKAATNQFVNVTSLGSATAAPGDNPDTVAPVTLTVGTDDRASVTIEHVIAALEAAGSLAAGGAVAAPGYTVDTIGAQLAAHAKASKKIALLAVEPGATRADVIASATAFGDNADGDAAGIFYPSLIVPDGGGTRVVGPEGYVAAVRAKAHRDVGAWQAPAGDRARTRWALGTDVPVDVASNNLLNDARVNGIVSTGINVRLYGYASLAIDVDNMGMLTARDVLNNLAIGVSAALEPYVFGNLDGKRHLLGFIESAVTGVLDPIAKRDGFYSASDEEGNEIDPGYRVVVDTSLNTVGTARDNKVVVNVGVRLSPSAQLIQVEIIKVALGASV</sequence>
<dbReference type="GeneID" id="55816735"/>
<keyword evidence="2" id="KW-1185">Reference proteome</keyword>
<dbReference type="Proteomes" id="UP000500909">
    <property type="component" value="Segment"/>
</dbReference>
<name>A0A6G8R2E6_9CAUD</name>
<accession>A0A6G8R2E6</accession>
<proteinExistence type="predicted"/>